<reference evidence="4 5" key="2">
    <citation type="journal article" date="2010" name="Nucleic Acids Res.">
        <title>BeetleBase in 2010: revisions to provide comprehensive genomic information for Tribolium castaneum.</title>
        <authorList>
            <person name="Kim H.S."/>
            <person name="Murphy T."/>
            <person name="Xia J."/>
            <person name="Caragea D."/>
            <person name="Park Y."/>
            <person name="Beeman R.W."/>
            <person name="Lorenzen M.D."/>
            <person name="Butcher S."/>
            <person name="Manak J.R."/>
            <person name="Brown S.J."/>
        </authorList>
    </citation>
    <scope>NUCLEOTIDE SEQUENCE [LARGE SCALE GENOMIC DNA]</scope>
    <source>
        <strain evidence="4 5">Georgia GA2</strain>
    </source>
</reference>
<dbReference type="InParanoid" id="A0A139W9J0"/>
<dbReference type="PANTHER" id="PTHR33327">
    <property type="entry name" value="ENDONUCLEASE"/>
    <property type="match status" value="1"/>
</dbReference>
<keyword evidence="1" id="KW-0175">Coiled coil</keyword>
<proteinExistence type="predicted"/>
<dbReference type="SUPFAM" id="SSF56672">
    <property type="entry name" value="DNA/RNA polymerases"/>
    <property type="match status" value="1"/>
</dbReference>
<evidence type="ECO:0000313" key="4">
    <source>
        <dbReference type="EMBL" id="KYB24577.1"/>
    </source>
</evidence>
<feature type="domain" description="Reverse transcriptase" evidence="3">
    <location>
        <begin position="783"/>
        <end position="1054"/>
    </location>
</feature>
<dbReference type="GO" id="GO:0071897">
    <property type="term" value="P:DNA biosynthetic process"/>
    <property type="evidence" value="ECO:0007669"/>
    <property type="project" value="UniProtKB-ARBA"/>
</dbReference>
<dbReference type="Pfam" id="PF00078">
    <property type="entry name" value="RVT_1"/>
    <property type="match status" value="1"/>
</dbReference>
<dbReference type="InterPro" id="IPR036691">
    <property type="entry name" value="Endo/exonu/phosph_ase_sf"/>
</dbReference>
<evidence type="ECO:0000256" key="1">
    <source>
        <dbReference type="SAM" id="Coils"/>
    </source>
</evidence>
<dbReference type="Pfam" id="PF23055">
    <property type="entry name" value="DUF7041"/>
    <property type="match status" value="1"/>
</dbReference>
<organism evidence="4 5">
    <name type="scientific">Tribolium castaneum</name>
    <name type="common">Red flour beetle</name>
    <dbReference type="NCBI Taxonomy" id="7070"/>
    <lineage>
        <taxon>Eukaryota</taxon>
        <taxon>Metazoa</taxon>
        <taxon>Ecdysozoa</taxon>
        <taxon>Arthropoda</taxon>
        <taxon>Hexapoda</taxon>
        <taxon>Insecta</taxon>
        <taxon>Pterygota</taxon>
        <taxon>Neoptera</taxon>
        <taxon>Endopterygota</taxon>
        <taxon>Coleoptera</taxon>
        <taxon>Polyphaga</taxon>
        <taxon>Cucujiformia</taxon>
        <taxon>Tenebrionidae</taxon>
        <taxon>Tenebrionidae incertae sedis</taxon>
        <taxon>Tribolium</taxon>
    </lineage>
</organism>
<dbReference type="GO" id="GO:0003824">
    <property type="term" value="F:catalytic activity"/>
    <property type="evidence" value="ECO:0007669"/>
    <property type="project" value="InterPro"/>
</dbReference>
<dbReference type="Gene3D" id="3.60.10.10">
    <property type="entry name" value="Endonuclease/exonuclease/phosphatase"/>
    <property type="match status" value="1"/>
</dbReference>
<dbReference type="InterPro" id="IPR043502">
    <property type="entry name" value="DNA/RNA_pol_sf"/>
</dbReference>
<dbReference type="SUPFAM" id="SSF56219">
    <property type="entry name" value="DNase I-like"/>
    <property type="match status" value="1"/>
</dbReference>
<dbReference type="CDD" id="cd09077">
    <property type="entry name" value="R1-I-EN"/>
    <property type="match status" value="1"/>
</dbReference>
<sequence length="1711" mass="195011">MSGKEHRKVVTDQGVGSPDPAGVELLARGSPRSSSSDRDAVRLGNQGTLQEIATGTVKKRGKDEGKPTGTTLVHSRLNFMVGNIQRSNSLSHAEKKRKYMDTSAENLNPEDGVYIKKECPEVFVLKEELNQIVRLVKELEKKTGEMYNPKKELVNLVSKLSRSVQVLNRTSILTWLENHRYEPVEKMTIDADVQTDAESSGDEVQTKTPKATMVDCATQIENWSQRRPELTTWTQVTNFKEFQEISKKEWPSNIYSSTEIKIGNPLATKDSVVKVVFVEPEDTQMTRSIQSLYKDRYPELLEIEEDYGTLEQVTKIGNMESRRKVIKILATNPEDLWEKLNRLKENTDNGEWIVMHHLTWMDNKQLQKVVEAVFHETETKVVVQSGGWYCDLRIDAAVKVLSRAVSVIDCRSGNGFVWIETDKYKIYSCYISPNCAYEEYHETLERLRDHLVVNRNRSLVTGDFNAKSYLWGNVSEDKRGKELADLIGELEMWVLNQGNQPTFVRGQSSSIIDITFASPKVAQCVKGWHVHEDAPLGDHLPIVFALQPQRNRANEGEPPSRWRWSETCRERLFASLRNKLKSHMAISPEKLTSLVIEACKENLTRYESGGGSRRKVYWWNDQIRSSRTKCVKARRTLMRANRRKRKEAIELMTLEADYAIAKKELRKQIKIAKDNAWKKLIDELEEDPWGKTYQVVMKKLKRETPPTLNEKLRNVKALFPQKIPILWEPPMVQTWDPFTREELATAAAKIRVKKASGPDGIPPEVVRLACEAVPEVVLGTMNRIMKSGVFPPNWKTARLVLIPKKGMDEEGNRKMRPICLLDVFGKLLEHLIRARLNEDIDDNGGLSDQQFGFREGRCTLDAVTEVMKLAKFANNGTWGRKDYCALVTLDIENAFNSASWLHIIEQLRRRGIKKELLRLIMSYLEGRRIEVTPNHIVDITCGVPQGSVLGPSLWNILYDGVLKQDMPLGVKLVAFADDLAVAAIGRNEEDLMRNTNQALARVASWLEENELKLAAEKTEAVLLVGRRRPRAVQFQIMGAKIEPKKVIKYLGIYIDQACTFSDHLAKTAAKAEGTISALSRIMPNIGGPGSNRRKLLAGVATSMLLYGCEVWHTALATKKNVVVLESTHRRILARVACAYRTVSTEAAQVITGVPPARLLVEERVKQRCTGMSKSMARSHTLNLWQENWQQTTKARWTRRLIPDIEKWVKRKHGEIDYHLTQALTGHGCFGTYLCRIGKILNASCWYCGEEDTPSHTLFSCSYFDPLRMDVMKKILVWPEETEKENLGPVIPVQCYRRRAAEALKIAENTIKNVIKENLGEKEAPQNTRPKKKKKTEDVCNSVKMDVRQTIYQMIKENTYVTIKGLKQVLEDKRIYQGSWSSLRRLLLSIGFHYKRDCNRRALCEKPQIVSKRLNFLRKYKEYKAMNLYDFVFLDETWIFAKGGNRHSWQDDSIKSCRSANVGSVVKGHKTSAEAEVPARTTSRVGNDRGQLDAILTTAVLAMTVSDREKMSVEEQQRQTIANLEQQLAEARAAQAALQSDRTGTRDIDANIEEIKNTNLKLPSFWQRDPALWFAQVEAQFHAYRIKADQSRYYTVVAALDCSVLQAVSDILTNPPETNKYETIKTKLISAYSDSQEKQLRRLLNELELGDRKPSQLLREMRTLAGVQVNEEVLRTLWLQRLPAQIHLWLSASESTGIAVSNSRPSEMMAPD</sequence>
<dbReference type="PANTHER" id="PTHR33327:SF3">
    <property type="entry name" value="RNA-DIRECTED DNA POLYMERASE"/>
    <property type="match status" value="1"/>
</dbReference>
<feature type="region of interest" description="Disordered" evidence="2">
    <location>
        <begin position="1"/>
        <end position="46"/>
    </location>
</feature>
<dbReference type="InterPro" id="IPR055469">
    <property type="entry name" value="DUF7041"/>
</dbReference>
<dbReference type="Proteomes" id="UP000007266">
    <property type="component" value="Unassembled WGS sequence"/>
</dbReference>
<gene>
    <name evidence="4" type="primary">AUGUSTUS-3.0.2_31763</name>
    <name evidence="4" type="ORF">TcasGA2_TC031763</name>
</gene>
<keyword evidence="5" id="KW-1185">Reference proteome</keyword>
<accession>A0A139W9J0</accession>
<dbReference type="CDD" id="cd01650">
    <property type="entry name" value="RT_nLTR_like"/>
    <property type="match status" value="1"/>
</dbReference>
<reference evidence="4 5" key="1">
    <citation type="journal article" date="2008" name="Nature">
        <title>The genome of the model beetle and pest Tribolium castaneum.</title>
        <authorList>
            <consortium name="Tribolium Genome Sequencing Consortium"/>
            <person name="Richards S."/>
            <person name="Gibbs R.A."/>
            <person name="Weinstock G.M."/>
            <person name="Brown S.J."/>
            <person name="Denell R."/>
            <person name="Beeman R.W."/>
            <person name="Gibbs R."/>
            <person name="Beeman R.W."/>
            <person name="Brown S.J."/>
            <person name="Bucher G."/>
            <person name="Friedrich M."/>
            <person name="Grimmelikhuijzen C.J."/>
            <person name="Klingler M."/>
            <person name="Lorenzen M."/>
            <person name="Richards S."/>
            <person name="Roth S."/>
            <person name="Schroder R."/>
            <person name="Tautz D."/>
            <person name="Zdobnov E.M."/>
            <person name="Muzny D."/>
            <person name="Gibbs R.A."/>
            <person name="Weinstock G.M."/>
            <person name="Attaway T."/>
            <person name="Bell S."/>
            <person name="Buhay C.J."/>
            <person name="Chandrabose M.N."/>
            <person name="Chavez D."/>
            <person name="Clerk-Blankenburg K.P."/>
            <person name="Cree A."/>
            <person name="Dao M."/>
            <person name="Davis C."/>
            <person name="Chacko J."/>
            <person name="Dinh H."/>
            <person name="Dugan-Rocha S."/>
            <person name="Fowler G."/>
            <person name="Garner T.T."/>
            <person name="Garnes J."/>
            <person name="Gnirke A."/>
            <person name="Hawes A."/>
            <person name="Hernandez J."/>
            <person name="Hines S."/>
            <person name="Holder M."/>
            <person name="Hume J."/>
            <person name="Jhangiani S.N."/>
            <person name="Joshi V."/>
            <person name="Khan Z.M."/>
            <person name="Jackson L."/>
            <person name="Kovar C."/>
            <person name="Kowis A."/>
            <person name="Lee S."/>
            <person name="Lewis L.R."/>
            <person name="Margolis J."/>
            <person name="Morgan M."/>
            <person name="Nazareth L.V."/>
            <person name="Nguyen N."/>
            <person name="Okwuonu G."/>
            <person name="Parker D."/>
            <person name="Richards S."/>
            <person name="Ruiz S.J."/>
            <person name="Santibanez J."/>
            <person name="Savard J."/>
            <person name="Scherer S.E."/>
            <person name="Schneider B."/>
            <person name="Sodergren E."/>
            <person name="Tautz D."/>
            <person name="Vattahil S."/>
            <person name="Villasana D."/>
            <person name="White C.S."/>
            <person name="Wright R."/>
            <person name="Park Y."/>
            <person name="Beeman R.W."/>
            <person name="Lord J."/>
            <person name="Oppert B."/>
            <person name="Lorenzen M."/>
            <person name="Brown S."/>
            <person name="Wang L."/>
            <person name="Savard J."/>
            <person name="Tautz D."/>
            <person name="Richards S."/>
            <person name="Weinstock G."/>
            <person name="Gibbs R.A."/>
            <person name="Liu Y."/>
            <person name="Worley K."/>
            <person name="Weinstock G."/>
            <person name="Elsik C.G."/>
            <person name="Reese J.T."/>
            <person name="Elhaik E."/>
            <person name="Landan G."/>
            <person name="Graur D."/>
            <person name="Arensburger P."/>
            <person name="Atkinson P."/>
            <person name="Beeman R.W."/>
            <person name="Beidler J."/>
            <person name="Brown S.J."/>
            <person name="Demuth J.P."/>
            <person name="Drury D.W."/>
            <person name="Du Y.Z."/>
            <person name="Fujiwara H."/>
            <person name="Lorenzen M."/>
            <person name="Maselli V."/>
            <person name="Osanai M."/>
            <person name="Park Y."/>
            <person name="Robertson H.M."/>
            <person name="Tu Z."/>
            <person name="Wang J.J."/>
            <person name="Wang S."/>
            <person name="Richards S."/>
            <person name="Song H."/>
            <person name="Zhang L."/>
            <person name="Sodergren E."/>
            <person name="Werner D."/>
            <person name="Stanke M."/>
            <person name="Morgenstern B."/>
            <person name="Solovyev V."/>
            <person name="Kosarev P."/>
            <person name="Brown G."/>
            <person name="Chen H.C."/>
            <person name="Ermolaeva O."/>
            <person name="Hlavina W."/>
            <person name="Kapustin Y."/>
            <person name="Kiryutin B."/>
            <person name="Kitts P."/>
            <person name="Maglott D."/>
            <person name="Pruitt K."/>
            <person name="Sapojnikov V."/>
            <person name="Souvorov A."/>
            <person name="Mackey A.J."/>
            <person name="Waterhouse R.M."/>
            <person name="Wyder S."/>
            <person name="Zdobnov E.M."/>
            <person name="Zdobnov E.M."/>
            <person name="Wyder S."/>
            <person name="Kriventseva E.V."/>
            <person name="Kadowaki T."/>
            <person name="Bork P."/>
            <person name="Aranda M."/>
            <person name="Bao R."/>
            <person name="Beermann A."/>
            <person name="Berns N."/>
            <person name="Bolognesi R."/>
            <person name="Bonneton F."/>
            <person name="Bopp D."/>
            <person name="Brown S.J."/>
            <person name="Bucher G."/>
            <person name="Butts T."/>
            <person name="Chaumot A."/>
            <person name="Denell R.E."/>
            <person name="Ferrier D.E."/>
            <person name="Friedrich M."/>
            <person name="Gordon C.M."/>
            <person name="Jindra M."/>
            <person name="Klingler M."/>
            <person name="Lan Q."/>
            <person name="Lattorff H.M."/>
            <person name="Laudet V."/>
            <person name="von Levetsow C."/>
            <person name="Liu Z."/>
            <person name="Lutz R."/>
            <person name="Lynch J.A."/>
            <person name="da Fonseca R.N."/>
            <person name="Posnien N."/>
            <person name="Reuter R."/>
            <person name="Roth S."/>
            <person name="Savard J."/>
            <person name="Schinko J.B."/>
            <person name="Schmitt C."/>
            <person name="Schoppmeier M."/>
            <person name="Schroder R."/>
            <person name="Shippy T.D."/>
            <person name="Simonnet F."/>
            <person name="Marques-Souza H."/>
            <person name="Tautz D."/>
            <person name="Tomoyasu Y."/>
            <person name="Trauner J."/>
            <person name="Van der Zee M."/>
            <person name="Vervoort M."/>
            <person name="Wittkopp N."/>
            <person name="Wimmer E.A."/>
            <person name="Yang X."/>
            <person name="Jones A.K."/>
            <person name="Sattelle D.B."/>
            <person name="Ebert P.R."/>
            <person name="Nelson D."/>
            <person name="Scott J.G."/>
            <person name="Beeman R.W."/>
            <person name="Muthukrishnan S."/>
            <person name="Kramer K.J."/>
            <person name="Arakane Y."/>
            <person name="Beeman R.W."/>
            <person name="Zhu Q."/>
            <person name="Hogenkamp D."/>
            <person name="Dixit R."/>
            <person name="Oppert B."/>
            <person name="Jiang H."/>
            <person name="Zou Z."/>
            <person name="Marshall J."/>
            <person name="Elpidina E."/>
            <person name="Vinokurov K."/>
            <person name="Oppert C."/>
            <person name="Zou Z."/>
            <person name="Evans J."/>
            <person name="Lu Z."/>
            <person name="Zhao P."/>
            <person name="Sumathipala N."/>
            <person name="Altincicek B."/>
            <person name="Vilcinskas A."/>
            <person name="Williams M."/>
            <person name="Hultmark D."/>
            <person name="Hetru C."/>
            <person name="Jiang H."/>
            <person name="Grimmelikhuijzen C.J."/>
            <person name="Hauser F."/>
            <person name="Cazzamali G."/>
            <person name="Williamson M."/>
            <person name="Park Y."/>
            <person name="Li B."/>
            <person name="Tanaka Y."/>
            <person name="Predel R."/>
            <person name="Neupert S."/>
            <person name="Schachtner J."/>
            <person name="Verleyen P."/>
            <person name="Raible F."/>
            <person name="Bork P."/>
            <person name="Friedrich M."/>
            <person name="Walden K.K."/>
            <person name="Robertson H.M."/>
            <person name="Angeli S."/>
            <person name="Foret S."/>
            <person name="Bucher G."/>
            <person name="Schuetz S."/>
            <person name="Maleszka R."/>
            <person name="Wimmer E.A."/>
            <person name="Beeman R.W."/>
            <person name="Lorenzen M."/>
            <person name="Tomoyasu Y."/>
            <person name="Miller S.C."/>
            <person name="Grossmann D."/>
            <person name="Bucher G."/>
        </authorList>
    </citation>
    <scope>NUCLEOTIDE SEQUENCE [LARGE SCALE GENOMIC DNA]</scope>
    <source>
        <strain evidence="4 5">Georgia GA2</strain>
    </source>
</reference>
<evidence type="ECO:0000259" key="3">
    <source>
        <dbReference type="PROSITE" id="PS50878"/>
    </source>
</evidence>
<evidence type="ECO:0000256" key="2">
    <source>
        <dbReference type="SAM" id="MobiDB-lite"/>
    </source>
</evidence>
<dbReference type="InterPro" id="IPR000477">
    <property type="entry name" value="RT_dom"/>
</dbReference>
<dbReference type="eggNOG" id="KOG1075">
    <property type="taxonomic scope" value="Eukaryota"/>
</dbReference>
<protein>
    <recommendedName>
        <fullName evidence="3">Reverse transcriptase domain-containing protein</fullName>
    </recommendedName>
</protein>
<name>A0A139W9J0_TRICA</name>
<dbReference type="EMBL" id="KQ972226">
    <property type="protein sequence ID" value="KYB24577.1"/>
    <property type="molecule type" value="Genomic_DNA"/>
</dbReference>
<feature type="coiled-coil region" evidence="1">
    <location>
        <begin position="1513"/>
        <end position="1540"/>
    </location>
</feature>
<dbReference type="Pfam" id="PF14529">
    <property type="entry name" value="Exo_endo_phos_2"/>
    <property type="match status" value="1"/>
</dbReference>
<evidence type="ECO:0000313" key="5">
    <source>
        <dbReference type="Proteomes" id="UP000007266"/>
    </source>
</evidence>
<dbReference type="PROSITE" id="PS50878">
    <property type="entry name" value="RT_POL"/>
    <property type="match status" value="1"/>
</dbReference>
<dbReference type="InterPro" id="IPR005135">
    <property type="entry name" value="Endo/exonuclease/phosphatase"/>
</dbReference>